<evidence type="ECO:0000259" key="2">
    <source>
        <dbReference type="PROSITE" id="PS50089"/>
    </source>
</evidence>
<dbReference type="InterPro" id="IPR052972">
    <property type="entry name" value="Sacsin_chaperone_reg"/>
</dbReference>
<proteinExistence type="predicted"/>
<dbReference type="STRING" id="35608.A0A2U1P9L6"/>
<name>A0A2U1P9L6_ARTAN</name>
<comment type="caution">
    <text evidence="3">The sequence shown here is derived from an EMBL/GenBank/DDBJ whole genome shotgun (WGS) entry which is preliminary data.</text>
</comment>
<evidence type="ECO:0000313" key="3">
    <source>
        <dbReference type="EMBL" id="PWA82438.1"/>
    </source>
</evidence>
<dbReference type="SUPFAM" id="SSF57850">
    <property type="entry name" value="RING/U-box"/>
    <property type="match status" value="1"/>
</dbReference>
<dbReference type="InterPro" id="IPR001841">
    <property type="entry name" value="Znf_RING"/>
</dbReference>
<keyword evidence="3" id="KW-0808">Transferase</keyword>
<feature type="domain" description="RING-type" evidence="2">
    <location>
        <begin position="884"/>
        <end position="918"/>
    </location>
</feature>
<keyword evidence="1" id="KW-0479">Metal-binding</keyword>
<keyword evidence="4" id="KW-1185">Reference proteome</keyword>
<organism evidence="3 4">
    <name type="scientific">Artemisia annua</name>
    <name type="common">Sweet wormwood</name>
    <dbReference type="NCBI Taxonomy" id="35608"/>
    <lineage>
        <taxon>Eukaryota</taxon>
        <taxon>Viridiplantae</taxon>
        <taxon>Streptophyta</taxon>
        <taxon>Embryophyta</taxon>
        <taxon>Tracheophyta</taxon>
        <taxon>Spermatophyta</taxon>
        <taxon>Magnoliopsida</taxon>
        <taxon>eudicotyledons</taxon>
        <taxon>Gunneridae</taxon>
        <taxon>Pentapetalae</taxon>
        <taxon>asterids</taxon>
        <taxon>campanulids</taxon>
        <taxon>Asterales</taxon>
        <taxon>Asteraceae</taxon>
        <taxon>Asteroideae</taxon>
        <taxon>Anthemideae</taxon>
        <taxon>Artemisiinae</taxon>
        <taxon>Artemisia</taxon>
    </lineage>
</organism>
<dbReference type="GO" id="GO:0016301">
    <property type="term" value="F:kinase activity"/>
    <property type="evidence" value="ECO:0007669"/>
    <property type="project" value="UniProtKB-KW"/>
</dbReference>
<reference evidence="3 4" key="1">
    <citation type="journal article" date="2018" name="Mol. Plant">
        <title>The genome of Artemisia annua provides insight into the evolution of Asteraceae family and artemisinin biosynthesis.</title>
        <authorList>
            <person name="Shen Q."/>
            <person name="Zhang L."/>
            <person name="Liao Z."/>
            <person name="Wang S."/>
            <person name="Yan T."/>
            <person name="Shi P."/>
            <person name="Liu M."/>
            <person name="Fu X."/>
            <person name="Pan Q."/>
            <person name="Wang Y."/>
            <person name="Lv Z."/>
            <person name="Lu X."/>
            <person name="Zhang F."/>
            <person name="Jiang W."/>
            <person name="Ma Y."/>
            <person name="Chen M."/>
            <person name="Hao X."/>
            <person name="Li L."/>
            <person name="Tang Y."/>
            <person name="Lv G."/>
            <person name="Zhou Y."/>
            <person name="Sun X."/>
            <person name="Brodelius P.E."/>
            <person name="Rose J.K.C."/>
            <person name="Tang K."/>
        </authorList>
    </citation>
    <scope>NUCLEOTIDE SEQUENCE [LARGE SCALE GENOMIC DNA]</scope>
    <source>
        <strain evidence="4">cv. Huhao1</strain>
        <tissue evidence="3">Leaf</tissue>
    </source>
</reference>
<keyword evidence="3" id="KW-0067">ATP-binding</keyword>
<keyword evidence="3" id="KW-0418">Kinase</keyword>
<gene>
    <name evidence="3" type="ORF">CTI12_AA177990</name>
</gene>
<evidence type="ECO:0000313" key="4">
    <source>
        <dbReference type="Proteomes" id="UP000245207"/>
    </source>
</evidence>
<dbReference type="PANTHER" id="PTHR15600">
    <property type="entry name" value="SACSIN"/>
    <property type="match status" value="1"/>
</dbReference>
<keyword evidence="1" id="KW-0863">Zinc-finger</keyword>
<dbReference type="GO" id="GO:0005524">
    <property type="term" value="F:ATP binding"/>
    <property type="evidence" value="ECO:0007669"/>
    <property type="project" value="UniProtKB-KW"/>
</dbReference>
<keyword evidence="1" id="KW-0862">Zinc</keyword>
<dbReference type="PANTHER" id="PTHR15600:SF42">
    <property type="entry name" value="SACSIN"/>
    <property type="match status" value="1"/>
</dbReference>
<dbReference type="AlphaFoldDB" id="A0A2U1P9L6"/>
<dbReference type="GO" id="GO:0030544">
    <property type="term" value="F:Hsp70 protein binding"/>
    <property type="evidence" value="ECO:0007669"/>
    <property type="project" value="TreeGrafter"/>
</dbReference>
<sequence>MGCFCSKGVWANDSEKHVFGTSTWDDVVLDLDNNNNVLITQFNEIDLAVSCLTLRQSGDKKLVEKYDLKEKQVLVGFEEKHPLEQEEILIFIYTMWNDLQQDSSVIEALKDTKFVKSVDGEAHKPTDMFDPCDALLLSLFSDEANKFPGERFISDGWLNILRKIGLQNTRDADILLKCARKVEFLGAESMSNTKNEVSLEIISLAETLMIAIFRNFEVFNGNNLFQILGKIACVPAERWFALERGKKGVKRVLCSYSEAILLKDWSLAWCAAPILSRENLVPPEYSWEALQLRSPPPFTIVLKHLQVLEYLDKIWVTLSTSANLILFYSDLLKLGNVAFIPVANVTYRANCKFLLSHLTIDLSPLAFELPSNYLPFVKILKELGLHDTLSISSAMMFLLNFEESCHNQRLNPNELRAVIEILQFIYNETIEQQKSDRSNWESKLVVPDDACRLTLSKSCVYIDPYGCHYMKYIDSSKLRACFCPLYFQCLSLFFATIGLSDSLILQELDPVEHLQTLEWIGSVSLASIRLKLLSRSFQVAVFRVINNISGFPRLSKYLDFPTLQRSLECVAQRLQFVQCIYSQFWLLPMSLNITCTSEDSILPEWESGSSHRALYYVDRSNTCILIAEPPSYVSLIDLVAIVVSHVLGSSVPLPIGSLIQCPQDSETAIVDILKISSDEKMMDIVDCGTGFLGRDILPEDARKVQLKPTRPFYKGEIVAWQIHNGEKLKYGRITEDVRPSAWQTLYRVNLETSPGKTRSIISSHIFWFGNFSIGSKASTFMMSEVTSICGKQPFNSGRLEWRNQRQSPKELEHGRVSAHELAQVIEEMLSGAGIRIDTGKQYLLKATLSLQERLEESQVALVLKQEKLEIATIEAKTAEAALLCQICLANEIDITVAPCGHVLCQRCSSAVSHCPFCRVQLSTSIKISS</sequence>
<dbReference type="Gene3D" id="3.30.40.10">
    <property type="entry name" value="Zinc/RING finger domain, C3HC4 (zinc finger)"/>
    <property type="match status" value="1"/>
</dbReference>
<dbReference type="SMART" id="SM00184">
    <property type="entry name" value="RING"/>
    <property type="match status" value="1"/>
</dbReference>
<accession>A0A2U1P9L6</accession>
<dbReference type="EMBL" id="PKPP01001472">
    <property type="protein sequence ID" value="PWA82438.1"/>
    <property type="molecule type" value="Genomic_DNA"/>
</dbReference>
<dbReference type="Pfam" id="PF13920">
    <property type="entry name" value="zf-C3HC4_3"/>
    <property type="match status" value="1"/>
</dbReference>
<dbReference type="PROSITE" id="PS50089">
    <property type="entry name" value="ZF_RING_2"/>
    <property type="match status" value="1"/>
</dbReference>
<keyword evidence="3" id="KW-0547">Nucleotide-binding</keyword>
<dbReference type="OrthoDB" id="1262810at2759"/>
<protein>
    <submittedName>
        <fullName evidence="3">Histidine kinase-like ATPase, ATP-binding domain-containing protein</fullName>
    </submittedName>
</protein>
<evidence type="ECO:0000256" key="1">
    <source>
        <dbReference type="PROSITE-ProRule" id="PRU00175"/>
    </source>
</evidence>
<dbReference type="InterPro" id="IPR013083">
    <property type="entry name" value="Znf_RING/FYVE/PHD"/>
</dbReference>
<dbReference type="Proteomes" id="UP000245207">
    <property type="component" value="Unassembled WGS sequence"/>
</dbReference>
<dbReference type="GO" id="GO:0008270">
    <property type="term" value="F:zinc ion binding"/>
    <property type="evidence" value="ECO:0007669"/>
    <property type="project" value="UniProtKB-KW"/>
</dbReference>